<evidence type="ECO:0000256" key="4">
    <source>
        <dbReference type="ARBA" id="ARBA00022692"/>
    </source>
</evidence>
<protein>
    <recommendedName>
        <fullName evidence="8">Peptidase M50 domain-containing protein</fullName>
    </recommendedName>
</protein>
<dbReference type="Proteomes" id="UP000242915">
    <property type="component" value="Unassembled WGS sequence"/>
</dbReference>
<feature type="transmembrane region" description="Helical" evidence="7">
    <location>
        <begin position="39"/>
        <end position="57"/>
    </location>
</feature>
<evidence type="ECO:0000256" key="3">
    <source>
        <dbReference type="ARBA" id="ARBA00007931"/>
    </source>
</evidence>
<feature type="transmembrane region" description="Helical" evidence="7">
    <location>
        <begin position="12"/>
        <end position="33"/>
    </location>
</feature>
<comment type="similarity">
    <text evidence="3">Belongs to the peptidase M50B family.</text>
</comment>
<dbReference type="CDD" id="cd05709">
    <property type="entry name" value="S2P-M50"/>
    <property type="match status" value="1"/>
</dbReference>
<dbReference type="Pfam" id="PF02163">
    <property type="entry name" value="Peptidase_M50"/>
    <property type="match status" value="1"/>
</dbReference>
<organism evidence="9 10">
    <name type="scientific">Pseudomonas segetis</name>
    <dbReference type="NCBI Taxonomy" id="298908"/>
    <lineage>
        <taxon>Bacteria</taxon>
        <taxon>Pseudomonadati</taxon>
        <taxon>Pseudomonadota</taxon>
        <taxon>Gammaproteobacteria</taxon>
        <taxon>Pseudomonadales</taxon>
        <taxon>Pseudomonadaceae</taxon>
        <taxon>Pseudomonas</taxon>
    </lineage>
</organism>
<feature type="transmembrane region" description="Helical" evidence="7">
    <location>
        <begin position="122"/>
        <end position="145"/>
    </location>
</feature>
<evidence type="ECO:0000256" key="2">
    <source>
        <dbReference type="ARBA" id="ARBA00004141"/>
    </source>
</evidence>
<dbReference type="AlphaFoldDB" id="A0A239FTI6"/>
<comment type="cofactor">
    <cofactor evidence="1">
        <name>Zn(2+)</name>
        <dbReference type="ChEBI" id="CHEBI:29105"/>
    </cofactor>
</comment>
<feature type="domain" description="Peptidase M50" evidence="8">
    <location>
        <begin position="48"/>
        <end position="148"/>
    </location>
</feature>
<evidence type="ECO:0000259" key="8">
    <source>
        <dbReference type="Pfam" id="PF02163"/>
    </source>
</evidence>
<name>A0A239FTI6_9PSED</name>
<comment type="subcellular location">
    <subcellularLocation>
        <location evidence="2">Membrane</location>
        <topology evidence="2">Multi-pass membrane protein</topology>
    </subcellularLocation>
</comment>
<evidence type="ECO:0000256" key="5">
    <source>
        <dbReference type="ARBA" id="ARBA00022989"/>
    </source>
</evidence>
<gene>
    <name evidence="9" type="ORF">SAMN05216255_2772</name>
</gene>
<accession>A0A239FTI6</accession>
<dbReference type="InterPro" id="IPR008915">
    <property type="entry name" value="Peptidase_M50"/>
</dbReference>
<dbReference type="GO" id="GO:0016020">
    <property type="term" value="C:membrane"/>
    <property type="evidence" value="ECO:0007669"/>
    <property type="project" value="UniProtKB-SubCell"/>
</dbReference>
<evidence type="ECO:0000256" key="6">
    <source>
        <dbReference type="ARBA" id="ARBA00023136"/>
    </source>
</evidence>
<dbReference type="EMBL" id="FZOG01000003">
    <property type="protein sequence ID" value="SNS60307.1"/>
    <property type="molecule type" value="Genomic_DNA"/>
</dbReference>
<evidence type="ECO:0000256" key="7">
    <source>
        <dbReference type="SAM" id="Phobius"/>
    </source>
</evidence>
<keyword evidence="10" id="KW-1185">Reference proteome</keyword>
<keyword evidence="5 7" id="KW-1133">Transmembrane helix</keyword>
<dbReference type="GO" id="GO:0006508">
    <property type="term" value="P:proteolysis"/>
    <property type="evidence" value="ECO:0007669"/>
    <property type="project" value="InterPro"/>
</dbReference>
<evidence type="ECO:0000313" key="9">
    <source>
        <dbReference type="EMBL" id="SNS60307.1"/>
    </source>
</evidence>
<keyword evidence="4 7" id="KW-0812">Transmembrane</keyword>
<keyword evidence="6 7" id="KW-0472">Membrane</keyword>
<evidence type="ECO:0000313" key="10">
    <source>
        <dbReference type="Proteomes" id="UP000242915"/>
    </source>
</evidence>
<reference evidence="10" key="1">
    <citation type="submission" date="2017-06" db="EMBL/GenBank/DDBJ databases">
        <authorList>
            <person name="Varghese N."/>
            <person name="Submissions S."/>
        </authorList>
    </citation>
    <scope>NUCLEOTIDE SEQUENCE [LARGE SCALE GENOMIC DNA]</scope>
    <source>
        <strain evidence="10">CIP 108523</strain>
    </source>
</reference>
<dbReference type="RefSeq" id="WP_141133425.1">
    <property type="nucleotide sequence ID" value="NZ_FZOG01000003.1"/>
</dbReference>
<evidence type="ECO:0000256" key="1">
    <source>
        <dbReference type="ARBA" id="ARBA00001947"/>
    </source>
</evidence>
<sequence>MKGGKGLGFLNTLLCGLQILLSGVSLLGVVFVLDSYMDQPLVSIGLALAMMPAAIILHESGHYFGARFNCMTVLSMRVMAVEIQFLRRGFKLCWSPQSKGRKLGGYLMVAGNLKRPLRRQMLWMVMMGPVLNLVMSLACFGLWWFTHGLASALAMGFSLVNLGMGLTNLLPTLRGHASDGMVFIVWWLHQNDDRPELAQTRLLALSVAGTPSEQLPEADIVNLSQGSMPGPLIALDYRLTALLNRGQWQAAVLLERELELLLQASPKIGMDTLIRLLRIELSFARAYLQRDVTGLWSDWMNQDINWYAPWLRPRCEALRSILLGDLQQAETHLQRALREAKGCKIASQQHSETILAQHLRALASKSAFS</sequence>
<feature type="transmembrane region" description="Helical" evidence="7">
    <location>
        <begin position="151"/>
        <end position="171"/>
    </location>
</feature>
<proteinExistence type="inferred from homology"/>